<evidence type="ECO:0000256" key="3">
    <source>
        <dbReference type="ARBA" id="ARBA00022714"/>
    </source>
</evidence>
<dbReference type="GO" id="GO:0046872">
    <property type="term" value="F:metal ion binding"/>
    <property type="evidence" value="ECO:0007669"/>
    <property type="project" value="UniProtKB-KW"/>
</dbReference>
<evidence type="ECO:0000256" key="6">
    <source>
        <dbReference type="ARBA" id="ARBA00023002"/>
    </source>
</evidence>
<dbReference type="GO" id="GO:0016491">
    <property type="term" value="F:oxidoreductase activity"/>
    <property type="evidence" value="ECO:0007669"/>
    <property type="project" value="UniProtKB-KW"/>
</dbReference>
<accession>E8KDT8</accession>
<dbReference type="Proteomes" id="UP000005467">
    <property type="component" value="Unassembled WGS sequence"/>
</dbReference>
<sequence>MTLKVGDQVWFSNPMGEFSCQQVLADNYLLVGAGSGVTPIMSMARWLLANRPEVNLTVIHSVHSPEDVIFKSEWQELQAKYPKLNLVINASVVATEGFASDRISAEIIKNVVPNVSDYTVMTCGPEAYMTTLKKYRNRFRRKRRSILYRSFL</sequence>
<dbReference type="HOGENOM" id="CLU_1718451_0_0_6"/>
<dbReference type="Pfam" id="PF00175">
    <property type="entry name" value="NAD_binding_1"/>
    <property type="match status" value="1"/>
</dbReference>
<keyword evidence="3" id="KW-0001">2Fe-2S</keyword>
<dbReference type="PRINTS" id="PR00371">
    <property type="entry name" value="FPNCR"/>
</dbReference>
<evidence type="ECO:0000256" key="2">
    <source>
        <dbReference type="ARBA" id="ARBA00022630"/>
    </source>
</evidence>
<dbReference type="PRINTS" id="PR00406">
    <property type="entry name" value="CYTB5RDTASE"/>
</dbReference>
<evidence type="ECO:0000256" key="5">
    <source>
        <dbReference type="ARBA" id="ARBA00022827"/>
    </source>
</evidence>
<dbReference type="EMBL" id="AEVG01000001">
    <property type="protein sequence ID" value="EFX92944.1"/>
    <property type="molecule type" value="Genomic_DNA"/>
</dbReference>
<evidence type="ECO:0000259" key="10">
    <source>
        <dbReference type="Pfam" id="PF00175"/>
    </source>
</evidence>
<dbReference type="InterPro" id="IPR039261">
    <property type="entry name" value="FNR_nucleotide-bd"/>
</dbReference>
<dbReference type="PANTHER" id="PTHR47354">
    <property type="entry name" value="NADH OXIDOREDUCTASE HCR"/>
    <property type="match status" value="1"/>
</dbReference>
<evidence type="ECO:0000256" key="9">
    <source>
        <dbReference type="ARBA" id="ARBA00034078"/>
    </source>
</evidence>
<proteinExistence type="predicted"/>
<keyword evidence="6" id="KW-0560">Oxidoreductase</keyword>
<evidence type="ECO:0000313" key="11">
    <source>
        <dbReference type="EMBL" id="EFX92944.1"/>
    </source>
</evidence>
<dbReference type="Gene3D" id="3.40.50.80">
    <property type="entry name" value="Nucleotide-binding domain of ferredoxin-NADP reductase (FNR) module"/>
    <property type="match status" value="1"/>
</dbReference>
<dbReference type="InterPro" id="IPR050415">
    <property type="entry name" value="MRET"/>
</dbReference>
<reference evidence="11 12" key="1">
    <citation type="submission" date="2011-01" db="EMBL/GenBank/DDBJ databases">
        <authorList>
            <person name="Muzny D."/>
            <person name="Qin X."/>
            <person name="Deng J."/>
            <person name="Jiang H."/>
            <person name="Liu Y."/>
            <person name="Qu J."/>
            <person name="Song X.-Z."/>
            <person name="Zhang L."/>
            <person name="Thornton R."/>
            <person name="Coyle M."/>
            <person name="Francisco L."/>
            <person name="Jackson L."/>
            <person name="Javaid M."/>
            <person name="Korchina V."/>
            <person name="Kovar C."/>
            <person name="Mata R."/>
            <person name="Mathew T."/>
            <person name="Ngo R."/>
            <person name="Nguyen L."/>
            <person name="Nguyen N."/>
            <person name="Okwuonu G."/>
            <person name="Ongeri F."/>
            <person name="Pham C."/>
            <person name="Simmons D."/>
            <person name="Wilczek-Boney K."/>
            <person name="Hale W."/>
            <person name="Jakkamsetti A."/>
            <person name="Pham P."/>
            <person name="Ruth R."/>
            <person name="San Lucas F."/>
            <person name="Warren J."/>
            <person name="Zhang J."/>
            <person name="Zhao Z."/>
            <person name="Zhou C."/>
            <person name="Zhu D."/>
            <person name="Lee S."/>
            <person name="Bess C."/>
            <person name="Blankenburg K."/>
            <person name="Forbes L."/>
            <person name="Fu Q."/>
            <person name="Gubbala S."/>
            <person name="Hirani K."/>
            <person name="Jayaseelan J.C."/>
            <person name="Lara F."/>
            <person name="Munidasa M."/>
            <person name="Palculict T."/>
            <person name="Patil S."/>
            <person name="Pu L.-L."/>
            <person name="Saada N."/>
            <person name="Tang L."/>
            <person name="Weissenberger G."/>
            <person name="Zhu Y."/>
            <person name="Hemphill L."/>
            <person name="Shang Y."/>
            <person name="Youmans B."/>
            <person name="Ayvaz T."/>
            <person name="Ross M."/>
            <person name="Santibanez J."/>
            <person name="Aqrawi P."/>
            <person name="Gross S."/>
            <person name="Joshi V."/>
            <person name="Fowler G."/>
            <person name="Nazareth L."/>
            <person name="Reid J."/>
            <person name="Worley K."/>
            <person name="Petrosino J."/>
            <person name="Highlander S."/>
            <person name="Gibbs R."/>
        </authorList>
    </citation>
    <scope>NUCLEOTIDE SEQUENCE [LARGE SCALE GENOMIC DNA]</scope>
    <source>
        <strain evidence="11 12">ATCC 25976</strain>
    </source>
</reference>
<protein>
    <submittedName>
        <fullName evidence="11">Oxidoreductase NAD-binding domain protein</fullName>
    </submittedName>
</protein>
<evidence type="ECO:0000256" key="7">
    <source>
        <dbReference type="ARBA" id="ARBA00023004"/>
    </source>
</evidence>
<gene>
    <name evidence="11" type="ORF">HMPREF0027_0005</name>
</gene>
<comment type="caution">
    <text evidence="11">The sequence shown here is derived from an EMBL/GenBank/DDBJ whole genome shotgun (WGS) entry which is preliminary data.</text>
</comment>
<feature type="domain" description="Oxidoreductase FAD/NAD(P)-binding" evidence="10">
    <location>
        <begin position="30"/>
        <end position="132"/>
    </location>
</feature>
<evidence type="ECO:0000256" key="4">
    <source>
        <dbReference type="ARBA" id="ARBA00022723"/>
    </source>
</evidence>
<organism evidence="11 12">
    <name type="scientific">Actinobacillus ureae ATCC 25976</name>
    <dbReference type="NCBI Taxonomy" id="887324"/>
    <lineage>
        <taxon>Bacteria</taxon>
        <taxon>Pseudomonadati</taxon>
        <taxon>Pseudomonadota</taxon>
        <taxon>Gammaproteobacteria</taxon>
        <taxon>Pasteurellales</taxon>
        <taxon>Pasteurellaceae</taxon>
        <taxon>Actinobacillus</taxon>
    </lineage>
</organism>
<dbReference type="PANTHER" id="PTHR47354:SF6">
    <property type="entry name" value="NADH OXIDOREDUCTASE HCR"/>
    <property type="match status" value="1"/>
</dbReference>
<evidence type="ECO:0000256" key="8">
    <source>
        <dbReference type="ARBA" id="ARBA00023014"/>
    </source>
</evidence>
<dbReference type="GO" id="GO:0051537">
    <property type="term" value="F:2 iron, 2 sulfur cluster binding"/>
    <property type="evidence" value="ECO:0007669"/>
    <property type="project" value="UniProtKB-KW"/>
</dbReference>
<keyword evidence="8" id="KW-0411">Iron-sulfur</keyword>
<evidence type="ECO:0000313" key="12">
    <source>
        <dbReference type="Proteomes" id="UP000005467"/>
    </source>
</evidence>
<dbReference type="SUPFAM" id="SSF52343">
    <property type="entry name" value="Ferredoxin reductase-like, C-terminal NADP-linked domain"/>
    <property type="match status" value="1"/>
</dbReference>
<dbReference type="AlphaFoldDB" id="E8KDT8"/>
<keyword evidence="2" id="KW-0285">Flavoprotein</keyword>
<comment type="cofactor">
    <cofactor evidence="9">
        <name>[2Fe-2S] cluster</name>
        <dbReference type="ChEBI" id="CHEBI:190135"/>
    </cofactor>
</comment>
<dbReference type="InterPro" id="IPR001433">
    <property type="entry name" value="OxRdtase_FAD/NAD-bd"/>
</dbReference>
<keyword evidence="4" id="KW-0479">Metal-binding</keyword>
<keyword evidence="5" id="KW-0274">FAD</keyword>
<keyword evidence="7" id="KW-0408">Iron</keyword>
<keyword evidence="12" id="KW-1185">Reference proteome</keyword>
<dbReference type="InterPro" id="IPR001709">
    <property type="entry name" value="Flavoprot_Pyr_Nucl_cyt_Rdtase"/>
</dbReference>
<evidence type="ECO:0000256" key="1">
    <source>
        <dbReference type="ARBA" id="ARBA00001974"/>
    </source>
</evidence>
<comment type="cofactor">
    <cofactor evidence="1">
        <name>FAD</name>
        <dbReference type="ChEBI" id="CHEBI:57692"/>
    </cofactor>
</comment>
<name>E8KDT8_9PAST</name>